<keyword evidence="6" id="KW-0297">G-protein coupled receptor</keyword>
<organism evidence="9 10">
    <name type="scientific">Exaiptasia diaphana</name>
    <name type="common">Tropical sea anemone</name>
    <name type="synonym">Aiptasia pulchella</name>
    <dbReference type="NCBI Taxonomy" id="2652724"/>
    <lineage>
        <taxon>Eukaryota</taxon>
        <taxon>Metazoa</taxon>
        <taxon>Cnidaria</taxon>
        <taxon>Anthozoa</taxon>
        <taxon>Hexacorallia</taxon>
        <taxon>Actiniaria</taxon>
        <taxon>Aiptasiidae</taxon>
        <taxon>Exaiptasia</taxon>
    </lineage>
</organism>
<keyword evidence="6" id="KW-0807">Transducer</keyword>
<feature type="transmembrane region" description="Helical" evidence="7">
    <location>
        <begin position="105"/>
        <end position="127"/>
    </location>
</feature>
<evidence type="ECO:0000256" key="4">
    <source>
        <dbReference type="ARBA" id="ARBA00022989"/>
    </source>
</evidence>
<evidence type="ECO:0000256" key="6">
    <source>
        <dbReference type="RuleBase" id="RU000688"/>
    </source>
</evidence>
<dbReference type="SUPFAM" id="SSF81321">
    <property type="entry name" value="Family A G protein-coupled receptor-like"/>
    <property type="match status" value="1"/>
</dbReference>
<dbReference type="KEGG" id="epa:110239975"/>
<evidence type="ECO:0000313" key="9">
    <source>
        <dbReference type="EnsemblMetazoa" id="XP_020901405.1"/>
    </source>
</evidence>
<dbReference type="PRINTS" id="PR00237">
    <property type="entry name" value="GPCRRHODOPSN"/>
</dbReference>
<dbReference type="GO" id="GO:0004930">
    <property type="term" value="F:G protein-coupled receptor activity"/>
    <property type="evidence" value="ECO:0007669"/>
    <property type="project" value="UniProtKB-KW"/>
</dbReference>
<dbReference type="PROSITE" id="PS00237">
    <property type="entry name" value="G_PROTEIN_RECEP_F1_1"/>
    <property type="match status" value="1"/>
</dbReference>
<dbReference type="AlphaFoldDB" id="A0A913XAC4"/>
<keyword evidence="2" id="KW-1003">Cell membrane</keyword>
<feature type="transmembrane region" description="Helical" evidence="7">
    <location>
        <begin position="227"/>
        <end position="248"/>
    </location>
</feature>
<feature type="transmembrane region" description="Helical" evidence="7">
    <location>
        <begin position="172"/>
        <end position="193"/>
    </location>
</feature>
<dbReference type="InterPro" id="IPR000276">
    <property type="entry name" value="GPCR_Rhodpsn"/>
</dbReference>
<reference evidence="9" key="1">
    <citation type="submission" date="2022-11" db="UniProtKB">
        <authorList>
            <consortium name="EnsemblMetazoa"/>
        </authorList>
    </citation>
    <scope>IDENTIFICATION</scope>
</reference>
<keyword evidence="6" id="KW-0675">Receptor</keyword>
<evidence type="ECO:0000256" key="2">
    <source>
        <dbReference type="ARBA" id="ARBA00022475"/>
    </source>
</evidence>
<dbReference type="OMA" id="CYLPYML"/>
<proteinExistence type="inferred from homology"/>
<dbReference type="OrthoDB" id="9445642at2759"/>
<dbReference type="EnsemblMetazoa" id="XM_021045746.2">
    <property type="protein sequence ID" value="XP_020901405.1"/>
    <property type="gene ID" value="LOC110239975"/>
</dbReference>
<feature type="domain" description="G-protein coupled receptors family 1 profile" evidence="8">
    <location>
        <begin position="45"/>
        <end position="286"/>
    </location>
</feature>
<evidence type="ECO:0000256" key="3">
    <source>
        <dbReference type="ARBA" id="ARBA00022692"/>
    </source>
</evidence>
<keyword evidence="4 7" id="KW-1133">Transmembrane helix</keyword>
<dbReference type="CDD" id="cd00637">
    <property type="entry name" value="7tm_classA_rhodopsin-like"/>
    <property type="match status" value="1"/>
</dbReference>
<dbReference type="GeneID" id="110239975"/>
<dbReference type="RefSeq" id="XP_020901405.1">
    <property type="nucleotide sequence ID" value="XM_021045746.2"/>
</dbReference>
<feature type="transmembrane region" description="Helical" evidence="7">
    <location>
        <begin position="268"/>
        <end position="285"/>
    </location>
</feature>
<dbReference type="GO" id="GO:0005886">
    <property type="term" value="C:plasma membrane"/>
    <property type="evidence" value="ECO:0007669"/>
    <property type="project" value="UniProtKB-SubCell"/>
</dbReference>
<keyword evidence="10" id="KW-1185">Reference proteome</keyword>
<comment type="subcellular location">
    <subcellularLocation>
        <location evidence="1">Cell membrane</location>
        <topology evidence="1">Multi-pass membrane protein</topology>
    </subcellularLocation>
</comment>
<dbReference type="Gene3D" id="1.20.1070.10">
    <property type="entry name" value="Rhodopsin 7-helix transmembrane proteins"/>
    <property type="match status" value="1"/>
</dbReference>
<feature type="transmembrane region" description="Helical" evidence="7">
    <location>
        <begin position="148"/>
        <end position="166"/>
    </location>
</feature>
<accession>A0A913XAC4</accession>
<keyword evidence="5 7" id="KW-0472">Membrane</keyword>
<dbReference type="InterPro" id="IPR017452">
    <property type="entry name" value="GPCR_Rhodpsn_7TM"/>
</dbReference>
<sequence>MNLTTHNPITCPYVKSNMWYIEYLTNVYIANCVLNGAFAMVAIVGNSIVLYAVYKTPTLHKPSTFLLCNLAITDLAVGLLVQPLYTAYKITEMSGIQAFSCYSGLLVNMFANLFSGMSFITVTCICVDRYLALFLHLRYATVVTSRRVFIVLMFLWVFSSLVVTFYPWKVSIAIGCGIVIVITCLTVSSLTFLKINSIVRKHKRQIRQATAHNHTTSNLQEFHLPKYLKSVFTIGYVHILMFICYLPYMLTLSSRLVVGITKEYKLALNITTTIIYINSAINPALHSFRVREFRAALLRVIGRKLDQNAYISASIAKAPSSSEPRALCRLSFNPPLTK</sequence>
<evidence type="ECO:0000313" key="10">
    <source>
        <dbReference type="Proteomes" id="UP000887567"/>
    </source>
</evidence>
<dbReference type="PANTHER" id="PTHR22750">
    <property type="entry name" value="G-PROTEIN COUPLED RECEPTOR"/>
    <property type="match status" value="1"/>
</dbReference>
<evidence type="ECO:0000259" key="8">
    <source>
        <dbReference type="PROSITE" id="PS50262"/>
    </source>
</evidence>
<comment type="similarity">
    <text evidence="6">Belongs to the G-protein coupled receptor 1 family.</text>
</comment>
<dbReference type="Pfam" id="PF00001">
    <property type="entry name" value="7tm_1"/>
    <property type="match status" value="1"/>
</dbReference>
<dbReference type="Proteomes" id="UP000887567">
    <property type="component" value="Unplaced"/>
</dbReference>
<dbReference type="PROSITE" id="PS50262">
    <property type="entry name" value="G_PROTEIN_RECEP_F1_2"/>
    <property type="match status" value="1"/>
</dbReference>
<feature type="transmembrane region" description="Helical" evidence="7">
    <location>
        <begin position="28"/>
        <end position="53"/>
    </location>
</feature>
<name>A0A913XAC4_EXADI</name>
<feature type="transmembrane region" description="Helical" evidence="7">
    <location>
        <begin position="65"/>
        <end position="85"/>
    </location>
</feature>
<keyword evidence="3 6" id="KW-0812">Transmembrane</keyword>
<evidence type="ECO:0000256" key="1">
    <source>
        <dbReference type="ARBA" id="ARBA00004651"/>
    </source>
</evidence>
<protein>
    <recommendedName>
        <fullName evidence="8">G-protein coupled receptors family 1 profile domain-containing protein</fullName>
    </recommendedName>
</protein>
<evidence type="ECO:0000256" key="7">
    <source>
        <dbReference type="SAM" id="Phobius"/>
    </source>
</evidence>
<evidence type="ECO:0000256" key="5">
    <source>
        <dbReference type="ARBA" id="ARBA00023136"/>
    </source>
</evidence>